<keyword evidence="5" id="KW-1185">Reference proteome</keyword>
<name>A0A1M5TJ19_9GAMM</name>
<proteinExistence type="predicted"/>
<feature type="region of interest" description="Disordered" evidence="1">
    <location>
        <begin position="40"/>
        <end position="68"/>
    </location>
</feature>
<evidence type="ECO:0000259" key="3">
    <source>
        <dbReference type="Pfam" id="PF10671"/>
    </source>
</evidence>
<feature type="domain" description="Toxin co-regulated pilus biosynthesis protein Q C-terminal" evidence="3">
    <location>
        <begin position="234"/>
        <end position="315"/>
    </location>
</feature>
<accession>A0A1M5TJ19</accession>
<keyword evidence="2" id="KW-0732">Signal</keyword>
<dbReference type="Proteomes" id="UP000184268">
    <property type="component" value="Unassembled WGS sequence"/>
</dbReference>
<organism evidence="4 5">
    <name type="scientific">Ferrimonas marina</name>
    <dbReference type="NCBI Taxonomy" id="299255"/>
    <lineage>
        <taxon>Bacteria</taxon>
        <taxon>Pseudomonadati</taxon>
        <taxon>Pseudomonadota</taxon>
        <taxon>Gammaproteobacteria</taxon>
        <taxon>Alteromonadales</taxon>
        <taxon>Ferrimonadaceae</taxon>
        <taxon>Ferrimonas</taxon>
    </lineage>
</organism>
<reference evidence="4 5" key="1">
    <citation type="submission" date="2016-11" db="EMBL/GenBank/DDBJ databases">
        <authorList>
            <person name="Jaros S."/>
            <person name="Januszkiewicz K."/>
            <person name="Wedrychowicz H."/>
        </authorList>
    </citation>
    <scope>NUCLEOTIDE SEQUENCE [LARGE SCALE GENOMIC DNA]</scope>
    <source>
        <strain evidence="4 5">DSM 16917</strain>
    </source>
</reference>
<sequence length="325" mass="36099">MVNHKKRIASAVGAVLLGLAAVPGQAQLYINPIVRVSQPPSQEEMDSALDEARQGAEQKAPGVPSNRITVNIKHPDPQIQPERPQGPAVPPNHGRVLYPVKPHQNPADEPLRYAPKPHSEIVSPEVPGAVVGSDYLMVSQERAFQAVKTFGRDVPLELALGSIVPNRDQWTVHFDGELASKRVSWKGGNTWQEVIDEIEHREGIFIHVNPLERAIGVAEKAKDAKHFAHREPKVWDITGGTELRKVIANWADRAGWRVAWDASYEMEFTIAFDTRFYGDFEGEDGVLARLLASVSRNNDPLSARMHLGNDVIYIHQGGHRQSVQY</sequence>
<dbReference type="STRING" id="299255.SAMN02745129_2163"/>
<evidence type="ECO:0000313" key="4">
    <source>
        <dbReference type="EMBL" id="SHH50661.1"/>
    </source>
</evidence>
<gene>
    <name evidence="4" type="ORF">SAMN02745129_2163</name>
</gene>
<evidence type="ECO:0000313" key="5">
    <source>
        <dbReference type="Proteomes" id="UP000184268"/>
    </source>
</evidence>
<feature type="signal peptide" evidence="2">
    <location>
        <begin position="1"/>
        <end position="26"/>
    </location>
</feature>
<feature type="chain" id="PRO_5009913964" evidence="2">
    <location>
        <begin position="27"/>
        <end position="325"/>
    </location>
</feature>
<dbReference type="EMBL" id="FQXG01000003">
    <property type="protein sequence ID" value="SHH50661.1"/>
    <property type="molecule type" value="Genomic_DNA"/>
</dbReference>
<dbReference type="Pfam" id="PF10671">
    <property type="entry name" value="TcpQ"/>
    <property type="match status" value="1"/>
</dbReference>
<dbReference type="AlphaFoldDB" id="A0A1M5TJ19"/>
<evidence type="ECO:0000256" key="2">
    <source>
        <dbReference type="SAM" id="SignalP"/>
    </source>
</evidence>
<dbReference type="InterPro" id="IPR018927">
    <property type="entry name" value="Pilus_synth_Q_C"/>
</dbReference>
<protein>
    <submittedName>
        <fullName evidence="4">Toxin co-regulated pilus biosynthesis protein Q</fullName>
    </submittedName>
</protein>
<evidence type="ECO:0000256" key="1">
    <source>
        <dbReference type="SAM" id="MobiDB-lite"/>
    </source>
</evidence>